<dbReference type="AlphaFoldDB" id="A0A1G8B6F0"/>
<dbReference type="SUPFAM" id="SSF53474">
    <property type="entry name" value="alpha/beta-Hydrolases"/>
    <property type="match status" value="1"/>
</dbReference>
<dbReference type="Pfam" id="PF00561">
    <property type="entry name" value="Abhydrolase_1"/>
    <property type="match status" value="1"/>
</dbReference>
<proteinExistence type="predicted"/>
<dbReference type="Proteomes" id="UP000199163">
    <property type="component" value="Unassembled WGS sequence"/>
</dbReference>
<dbReference type="STRING" id="568899.SAMN05192534_103156"/>
<keyword evidence="3" id="KW-1185">Reference proteome</keyword>
<dbReference type="PANTHER" id="PTHR43798">
    <property type="entry name" value="MONOACYLGLYCEROL LIPASE"/>
    <property type="match status" value="1"/>
</dbReference>
<sequence>MGEYVTVNNGQNLYIYRTGQNNKGTIIAAHGLTGNHKQMHFFQQAFSEDYQFISYDVRGRGLSDRQDTNTSINKHADDLVELIETLNIKEPILMGYSMGAYIAAIAASRLSHVKGLILLDGAGEADDTTRDLVIPSLGRLEKTYASAEDYVKETKHLYENLNIHWDTRLEDIARYEIKQVGSSFTHRSDYDLTKQDFESFYTFDIHGVTSSITCNTLLMIATGAMKDNKSLFTEESYHHTRNNIRHLQTEITPVNHYELVFNKQPDVLKHIQQFLTNGGASS</sequence>
<accession>A0A1G8B6F0</accession>
<dbReference type="RefSeq" id="WP_091271794.1">
    <property type="nucleotide sequence ID" value="NZ_FNDK01000003.1"/>
</dbReference>
<protein>
    <submittedName>
        <fullName evidence="2">Pimeloyl-ACP methyl ester carboxylesterase</fullName>
    </submittedName>
</protein>
<evidence type="ECO:0000313" key="2">
    <source>
        <dbReference type="EMBL" id="SDH28210.1"/>
    </source>
</evidence>
<dbReference type="InterPro" id="IPR029058">
    <property type="entry name" value="AB_hydrolase_fold"/>
</dbReference>
<name>A0A1G8B6F0_9BACI</name>
<reference evidence="2 3" key="1">
    <citation type="submission" date="2016-10" db="EMBL/GenBank/DDBJ databases">
        <authorList>
            <person name="de Groot N.N."/>
        </authorList>
    </citation>
    <scope>NUCLEOTIDE SEQUENCE [LARGE SCALE GENOMIC DNA]</scope>
    <source>
        <strain evidence="2 3">DSM 21632</strain>
    </source>
</reference>
<dbReference type="InterPro" id="IPR050266">
    <property type="entry name" value="AB_hydrolase_sf"/>
</dbReference>
<evidence type="ECO:0000313" key="3">
    <source>
        <dbReference type="Proteomes" id="UP000199163"/>
    </source>
</evidence>
<dbReference type="InterPro" id="IPR000073">
    <property type="entry name" value="AB_hydrolase_1"/>
</dbReference>
<dbReference type="OrthoDB" id="9773293at2"/>
<gene>
    <name evidence="2" type="ORF">SAMN05192534_103156</name>
</gene>
<dbReference type="EMBL" id="FNDK01000003">
    <property type="protein sequence ID" value="SDH28210.1"/>
    <property type="molecule type" value="Genomic_DNA"/>
</dbReference>
<dbReference type="Gene3D" id="3.40.50.1820">
    <property type="entry name" value="alpha/beta hydrolase"/>
    <property type="match status" value="1"/>
</dbReference>
<evidence type="ECO:0000259" key="1">
    <source>
        <dbReference type="Pfam" id="PF00561"/>
    </source>
</evidence>
<organism evidence="2 3">
    <name type="scientific">Alteribacillus persepolensis</name>
    <dbReference type="NCBI Taxonomy" id="568899"/>
    <lineage>
        <taxon>Bacteria</taxon>
        <taxon>Bacillati</taxon>
        <taxon>Bacillota</taxon>
        <taxon>Bacilli</taxon>
        <taxon>Bacillales</taxon>
        <taxon>Bacillaceae</taxon>
        <taxon>Alteribacillus</taxon>
    </lineage>
</organism>
<feature type="domain" description="AB hydrolase-1" evidence="1">
    <location>
        <begin position="25"/>
        <end position="143"/>
    </location>
</feature>